<comment type="function">
    <text evidence="6">Quinone reductase that provides resistance to thiol-specific stress caused by electrophilic quinones.</text>
</comment>
<comment type="similarity">
    <text evidence="6">Belongs to the azoreductase type 1 family.</text>
</comment>
<keyword evidence="2 6" id="KW-0288">FMN</keyword>
<dbReference type="SUPFAM" id="SSF52218">
    <property type="entry name" value="Flavoproteins"/>
    <property type="match status" value="1"/>
</dbReference>
<dbReference type="Gene3D" id="3.40.50.360">
    <property type="match status" value="1"/>
</dbReference>
<organism evidence="8 9">
    <name type="scientific">Micromonospora pisi</name>
    <dbReference type="NCBI Taxonomy" id="589240"/>
    <lineage>
        <taxon>Bacteria</taxon>
        <taxon>Bacillati</taxon>
        <taxon>Actinomycetota</taxon>
        <taxon>Actinomycetes</taxon>
        <taxon>Micromonosporales</taxon>
        <taxon>Micromonosporaceae</taxon>
        <taxon>Micromonospora</taxon>
    </lineage>
</organism>
<gene>
    <name evidence="6" type="primary">azoR</name>
    <name evidence="8" type="ORF">BDK92_2117</name>
</gene>
<dbReference type="PANTHER" id="PTHR43741:SF4">
    <property type="entry name" value="FMN-DEPENDENT NADH:QUINONE OXIDOREDUCTASE"/>
    <property type="match status" value="1"/>
</dbReference>
<comment type="caution">
    <text evidence="6">Lacks conserved residue(s) required for the propagation of feature annotation.</text>
</comment>
<dbReference type="InterPro" id="IPR050104">
    <property type="entry name" value="FMN-dep_NADH:Q_OxRdtase_AzoR1"/>
</dbReference>
<protein>
    <recommendedName>
        <fullName evidence="6">FMN dependent NADH:quinone oxidoreductase</fullName>
        <ecNumber evidence="6">1.6.5.-</ecNumber>
    </recommendedName>
    <alternativeName>
        <fullName evidence="6">Azo-dye reductase</fullName>
    </alternativeName>
    <alternativeName>
        <fullName evidence="6">FMN-dependent NADH-azo compound oxidoreductase</fullName>
    </alternativeName>
    <alternativeName>
        <fullName evidence="6">FMN-dependent NADH-azoreductase</fullName>
        <ecNumber evidence="6">1.7.1.17</ecNumber>
    </alternativeName>
</protein>
<dbReference type="EC" id="1.7.1.17" evidence="6"/>
<dbReference type="GO" id="GO:0016652">
    <property type="term" value="F:oxidoreductase activity, acting on NAD(P)H as acceptor"/>
    <property type="evidence" value="ECO:0007669"/>
    <property type="project" value="UniProtKB-UniRule"/>
</dbReference>
<evidence type="ECO:0000256" key="1">
    <source>
        <dbReference type="ARBA" id="ARBA00022630"/>
    </source>
</evidence>
<accession>A0A495JGX5</accession>
<dbReference type="AlphaFoldDB" id="A0A495JGX5"/>
<evidence type="ECO:0000256" key="3">
    <source>
        <dbReference type="ARBA" id="ARBA00023002"/>
    </source>
</evidence>
<evidence type="ECO:0000313" key="8">
    <source>
        <dbReference type="EMBL" id="RKR87818.1"/>
    </source>
</evidence>
<keyword evidence="1 6" id="KW-0285">Flavoprotein</keyword>
<feature type="domain" description="Flavodoxin-like fold" evidence="7">
    <location>
        <begin position="1"/>
        <end position="194"/>
    </location>
</feature>
<dbReference type="Proteomes" id="UP000277671">
    <property type="component" value="Unassembled WGS sequence"/>
</dbReference>
<name>A0A495JGX5_9ACTN</name>
<comment type="catalytic activity">
    <reaction evidence="5">
        <text>N,N-dimethyl-1,4-phenylenediamine + anthranilate + 2 NAD(+) = 2-(4-dimethylaminophenyl)diazenylbenzoate + 2 NADH + 2 H(+)</text>
        <dbReference type="Rhea" id="RHEA:55872"/>
        <dbReference type="ChEBI" id="CHEBI:15378"/>
        <dbReference type="ChEBI" id="CHEBI:15783"/>
        <dbReference type="ChEBI" id="CHEBI:16567"/>
        <dbReference type="ChEBI" id="CHEBI:57540"/>
        <dbReference type="ChEBI" id="CHEBI:57945"/>
        <dbReference type="ChEBI" id="CHEBI:71579"/>
        <dbReference type="EC" id="1.7.1.17"/>
    </reaction>
    <physiologicalReaction direction="right-to-left" evidence="5">
        <dbReference type="Rhea" id="RHEA:55874"/>
    </physiologicalReaction>
</comment>
<keyword evidence="9" id="KW-1185">Reference proteome</keyword>
<comment type="catalytic activity">
    <reaction evidence="6">
        <text>2 a quinone + NADH + H(+) = 2 a 1,4-benzosemiquinone + NAD(+)</text>
        <dbReference type="Rhea" id="RHEA:65952"/>
        <dbReference type="ChEBI" id="CHEBI:15378"/>
        <dbReference type="ChEBI" id="CHEBI:57540"/>
        <dbReference type="ChEBI" id="CHEBI:57945"/>
        <dbReference type="ChEBI" id="CHEBI:132124"/>
        <dbReference type="ChEBI" id="CHEBI:134225"/>
    </reaction>
</comment>
<evidence type="ECO:0000259" key="7">
    <source>
        <dbReference type="Pfam" id="PF02525"/>
    </source>
</evidence>
<dbReference type="HAMAP" id="MF_01216">
    <property type="entry name" value="Azoreductase_type1"/>
    <property type="match status" value="1"/>
</dbReference>
<dbReference type="GO" id="GO:0016655">
    <property type="term" value="F:oxidoreductase activity, acting on NAD(P)H, quinone or similar compound as acceptor"/>
    <property type="evidence" value="ECO:0007669"/>
    <property type="project" value="InterPro"/>
</dbReference>
<comment type="cofactor">
    <cofactor evidence="6">
        <name>FMN</name>
        <dbReference type="ChEBI" id="CHEBI:58210"/>
    </cofactor>
    <text evidence="6">Binds 1 FMN per subunit.</text>
</comment>
<evidence type="ECO:0000256" key="5">
    <source>
        <dbReference type="ARBA" id="ARBA00048542"/>
    </source>
</evidence>
<keyword evidence="4 6" id="KW-0520">NAD</keyword>
<dbReference type="RefSeq" id="WP_121156537.1">
    <property type="nucleotide sequence ID" value="NZ_RBKT01000001.1"/>
</dbReference>
<evidence type="ECO:0000256" key="4">
    <source>
        <dbReference type="ARBA" id="ARBA00023027"/>
    </source>
</evidence>
<dbReference type="EC" id="1.6.5.-" evidence="6"/>
<dbReference type="Pfam" id="PF02525">
    <property type="entry name" value="Flavodoxin_2"/>
    <property type="match status" value="1"/>
</dbReference>
<reference evidence="8 9" key="1">
    <citation type="submission" date="2018-10" db="EMBL/GenBank/DDBJ databases">
        <title>Sequencing the genomes of 1000 actinobacteria strains.</title>
        <authorList>
            <person name="Klenk H.-P."/>
        </authorList>
    </citation>
    <scope>NUCLEOTIDE SEQUENCE [LARGE SCALE GENOMIC DNA]</scope>
    <source>
        <strain evidence="8 9">DSM 45175</strain>
    </source>
</reference>
<dbReference type="OrthoDB" id="9805013at2"/>
<dbReference type="InterPro" id="IPR003680">
    <property type="entry name" value="Flavodoxin_fold"/>
</dbReference>
<dbReference type="GO" id="GO:0009055">
    <property type="term" value="F:electron transfer activity"/>
    <property type="evidence" value="ECO:0007669"/>
    <property type="project" value="UniProtKB-UniRule"/>
</dbReference>
<feature type="binding site" evidence="6">
    <location>
        <position position="9"/>
    </location>
    <ligand>
        <name>FMN</name>
        <dbReference type="ChEBI" id="CHEBI:58210"/>
    </ligand>
</feature>
<dbReference type="InterPro" id="IPR029039">
    <property type="entry name" value="Flavoprotein-like_sf"/>
</dbReference>
<evidence type="ECO:0000313" key="9">
    <source>
        <dbReference type="Proteomes" id="UP000277671"/>
    </source>
</evidence>
<proteinExistence type="inferred from homology"/>
<comment type="caution">
    <text evidence="8">The sequence shown here is derived from an EMBL/GenBank/DDBJ whole genome shotgun (WGS) entry which is preliminary data.</text>
</comment>
<evidence type="ECO:0000256" key="2">
    <source>
        <dbReference type="ARBA" id="ARBA00022643"/>
    </source>
</evidence>
<keyword evidence="3 6" id="KW-0560">Oxidoreductase</keyword>
<dbReference type="GO" id="GO:0010181">
    <property type="term" value="F:FMN binding"/>
    <property type="evidence" value="ECO:0007669"/>
    <property type="project" value="UniProtKB-UniRule"/>
</dbReference>
<comment type="function">
    <text evidence="6">Also exhibits azoreductase activity. Catalyzes the reductive cleavage of the azo bond in aromatic azo compounds to the corresponding amines.</text>
</comment>
<evidence type="ECO:0000256" key="6">
    <source>
        <dbReference type="HAMAP-Rule" id="MF_01216"/>
    </source>
</evidence>
<dbReference type="PANTHER" id="PTHR43741">
    <property type="entry name" value="FMN-DEPENDENT NADH-AZOREDUCTASE 1"/>
    <property type="match status" value="1"/>
</dbReference>
<dbReference type="EMBL" id="RBKT01000001">
    <property type="protein sequence ID" value="RKR87818.1"/>
    <property type="molecule type" value="Genomic_DNA"/>
</dbReference>
<dbReference type="InterPro" id="IPR023048">
    <property type="entry name" value="NADH:quinone_OxRdtase_FMN_depd"/>
</dbReference>
<comment type="subunit">
    <text evidence="6">Homodimer.</text>
</comment>
<sequence>MSLFRLDSSIQGERSTTRAVADTAEKAWLRTHPSGLITRRDLVASPLPPHAWTSAVSAGFVPADQRTDEQAESVALRTALFDELLAAEAYLLAVPLYNYGVSQHVKNWIDLLLTDPRMGTGQPPLAGRPAALITARGGGYGPGTPREGWDHATPYYRRIFGDLFGMELHVSEIELTMAESNPAMAELRGQARQQLEAGHVSAEKHGELLAQHVLDQQS</sequence>